<sequence>MTQEAAQKPPGRNGRLALGVLVGLALGIPAGVLALRLWQGGNEAGAVPNGVVDKQAEAAGQRLYDHFDCLLPGRLTTETIEAKEGGTFTKLEFAGTTYWLLDNHLGYGVPRKQIGIYAPDEDGVFHLSLFAQSWAAGHVEATVDKETGVLELRERANSKLQGQLVLSCNLRTVGTQHSSREK</sequence>
<comment type="caution">
    <text evidence="1">The sequence shown here is derived from an EMBL/GenBank/DDBJ whole genome shotgun (WGS) entry which is preliminary data.</text>
</comment>
<organism evidence="1 2">
    <name type="scientific">Fimbriiglobus ruber</name>
    <dbReference type="NCBI Taxonomy" id="1908690"/>
    <lineage>
        <taxon>Bacteria</taxon>
        <taxon>Pseudomonadati</taxon>
        <taxon>Planctomycetota</taxon>
        <taxon>Planctomycetia</taxon>
        <taxon>Gemmatales</taxon>
        <taxon>Gemmataceae</taxon>
        <taxon>Fimbriiglobus</taxon>
    </lineage>
</organism>
<evidence type="ECO:0000313" key="1">
    <source>
        <dbReference type="EMBL" id="OWK38067.1"/>
    </source>
</evidence>
<reference evidence="2" key="1">
    <citation type="submission" date="2017-06" db="EMBL/GenBank/DDBJ databases">
        <title>Genome analysis of Fimbriiglobus ruber SP5, the first member of the order Planctomycetales with confirmed chitinolytic capability.</title>
        <authorList>
            <person name="Ravin N.V."/>
            <person name="Rakitin A.L."/>
            <person name="Ivanova A.A."/>
            <person name="Beletsky A.V."/>
            <person name="Kulichevskaya I.S."/>
            <person name="Mardanov A.V."/>
            <person name="Dedysh S.N."/>
        </authorList>
    </citation>
    <scope>NUCLEOTIDE SEQUENCE [LARGE SCALE GENOMIC DNA]</scope>
    <source>
        <strain evidence="2">SP5</strain>
    </source>
</reference>
<dbReference type="EMBL" id="NIDE01000014">
    <property type="protein sequence ID" value="OWK38067.1"/>
    <property type="molecule type" value="Genomic_DNA"/>
</dbReference>
<dbReference type="Proteomes" id="UP000214646">
    <property type="component" value="Unassembled WGS sequence"/>
</dbReference>
<keyword evidence="2" id="KW-1185">Reference proteome</keyword>
<protein>
    <submittedName>
        <fullName evidence="1">Uncharacterized protein</fullName>
    </submittedName>
</protein>
<gene>
    <name evidence="1" type="ORF">FRUB_07187</name>
</gene>
<proteinExistence type="predicted"/>
<dbReference type="RefSeq" id="WP_088257883.1">
    <property type="nucleotide sequence ID" value="NZ_NIDE01000014.1"/>
</dbReference>
<accession>A0A225DPH4</accession>
<evidence type="ECO:0000313" key="2">
    <source>
        <dbReference type="Proteomes" id="UP000214646"/>
    </source>
</evidence>
<name>A0A225DPH4_9BACT</name>
<dbReference type="AlphaFoldDB" id="A0A225DPH4"/>